<dbReference type="Gene3D" id="1.10.1410.40">
    <property type="match status" value="1"/>
</dbReference>
<dbReference type="Pfam" id="PF02338">
    <property type="entry name" value="OTU"/>
    <property type="match status" value="1"/>
</dbReference>
<dbReference type="AlphaFoldDB" id="A0A8S3U2X0"/>
<protein>
    <recommendedName>
        <fullName evidence="2">OTU domain-containing protein</fullName>
    </recommendedName>
</protein>
<dbReference type="InterPro" id="IPR046906">
    <property type="entry name" value="Mab-21_HhH/H2TH-like"/>
</dbReference>
<dbReference type="Pfam" id="PF20266">
    <property type="entry name" value="Mab-21_C"/>
    <property type="match status" value="1"/>
</dbReference>
<dbReference type="Gene3D" id="3.90.70.80">
    <property type="match status" value="1"/>
</dbReference>
<proteinExistence type="predicted"/>
<dbReference type="InterPro" id="IPR038765">
    <property type="entry name" value="Papain-like_cys_pep_sf"/>
</dbReference>
<dbReference type="PANTHER" id="PTHR12419:SF11">
    <property type="entry name" value="OTU DOMAIN-CONTAINING PROTEIN DDB_G0284757"/>
    <property type="match status" value="1"/>
</dbReference>
<organism evidence="3 4">
    <name type="scientific">Mytilus edulis</name>
    <name type="common">Blue mussel</name>
    <dbReference type="NCBI Taxonomy" id="6550"/>
    <lineage>
        <taxon>Eukaryota</taxon>
        <taxon>Metazoa</taxon>
        <taxon>Spiralia</taxon>
        <taxon>Lophotrochozoa</taxon>
        <taxon>Mollusca</taxon>
        <taxon>Bivalvia</taxon>
        <taxon>Autobranchia</taxon>
        <taxon>Pteriomorphia</taxon>
        <taxon>Mytilida</taxon>
        <taxon>Mytiloidea</taxon>
        <taxon>Mytilidae</taxon>
        <taxon>Mytilinae</taxon>
        <taxon>Mytilus</taxon>
    </lineage>
</organism>
<evidence type="ECO:0000313" key="3">
    <source>
        <dbReference type="EMBL" id="CAG2237865.1"/>
    </source>
</evidence>
<comment type="caution">
    <text evidence="3">The sequence shown here is derived from an EMBL/GenBank/DDBJ whole genome shotgun (WGS) entry which is preliminary data.</text>
</comment>
<dbReference type="PANTHER" id="PTHR12419">
    <property type="entry name" value="OTU DOMAIN CONTAINING PROTEIN"/>
    <property type="match status" value="1"/>
</dbReference>
<keyword evidence="4" id="KW-1185">Reference proteome</keyword>
<dbReference type="GO" id="GO:0004843">
    <property type="term" value="F:cysteine-type deubiquitinase activity"/>
    <property type="evidence" value="ECO:0007669"/>
    <property type="project" value="TreeGrafter"/>
</dbReference>
<dbReference type="EMBL" id="CAJPWZ010002408">
    <property type="protein sequence ID" value="CAG2237865.1"/>
    <property type="molecule type" value="Genomic_DNA"/>
</dbReference>
<dbReference type="OrthoDB" id="6125328at2759"/>
<feature type="region of interest" description="Disordered" evidence="1">
    <location>
        <begin position="71"/>
        <end position="92"/>
    </location>
</feature>
<gene>
    <name evidence="3" type="ORF">MEDL_50319</name>
</gene>
<dbReference type="InterPro" id="IPR003323">
    <property type="entry name" value="OTU_dom"/>
</dbReference>
<evidence type="ECO:0000259" key="2">
    <source>
        <dbReference type="PROSITE" id="PS50802"/>
    </source>
</evidence>
<feature type="domain" description="OTU" evidence="2">
    <location>
        <begin position="177"/>
        <end position="312"/>
    </location>
</feature>
<dbReference type="InterPro" id="IPR024810">
    <property type="entry name" value="MAB21L/cGLR"/>
</dbReference>
<evidence type="ECO:0000313" key="4">
    <source>
        <dbReference type="Proteomes" id="UP000683360"/>
    </source>
</evidence>
<accession>A0A8S3U2X0</accession>
<dbReference type="InterPro" id="IPR050704">
    <property type="entry name" value="Peptidase_C85-like"/>
</dbReference>
<dbReference type="CDD" id="cd22758">
    <property type="entry name" value="OTU_232R-like"/>
    <property type="match status" value="1"/>
</dbReference>
<dbReference type="Proteomes" id="UP000683360">
    <property type="component" value="Unassembled WGS sequence"/>
</dbReference>
<dbReference type="SUPFAM" id="SSF54001">
    <property type="entry name" value="Cysteine proteinases"/>
    <property type="match status" value="1"/>
</dbReference>
<sequence>MNVNPDELPSDDTMSDIQQNTIIETDKATISGIGKKTVQGEKDLEIISTSLEKSITTETITAPIIIKRLERPDTSKSKKKDKKREQGKDPYASFPFKVIPSSSLGSKYFEDFSPKVIAESLANLPMMGGKDVQLPCPTCKQNVFSDGKIVKSDCMDPVHQMLMQIPSLQSIAETHGLVVRNIAGDGNCMFHAVIDQLRIAGDFTFNKDTLRSKSVEYLRENPCQEDGSHLMCFLSTESWEEYLIRMNRDGEWGDHMILNAITEVIGRTVTVLNNSESVTHLFPHTATLSDEVTLDPVYLGHVGMHYVSLRPKDWEKTWAMNAKIRRMSKYLEQRQEVPDVSEGFSRKTDLLDSLIKDVDFVEPVSRVPVMHLSFYREKMLRFDFFSHPHQHPLTVGYDSKTKIAEIGSTQLGLNVRLVNFTQSMREQVKDLTDICTPEYILIPSESYYKVVDNEREMPIFNEDAQQHYLVIDTDQTHPGYCRLKAKVPIKYSGDSKGGLITKCLSGKWFIYRVPAKLLKSDTIKTDYVGGFEYEDWPFEAYHWKNRDRSAEWPSREIVEKVCKSGCYIRHKSHPGSFEKEVEFQYIFTKAEDILVNEDMTDDMRYCFYVFKALMKFQTKNIGFRLPNYLMTTVLLYACESIPADTWRNSCGGCVLYMINLFHSWFRQHYFPHYFIKQNNMIDHWNKREVDQLCESTESLRLFPCMVIHFICENYGMGTWTWIIDSVMSSSKKFKDDKDACWVVENVFNPTTFYYLGHYVTNPKDREFVFLQLTETFEQNLIWTGTSFDFKVLVDEFLLTVESGKTRKTFTDFVEKELNNNTKYITFADFLGPDYNGKYGKHRLKSSSKPVEQIEDFVFSLLIKGDFEQITHIVRCLISETRKSFETATVDVGDIEDTELKSQIVKSNLKQTTKYLSKLQNYYWMMGICFTKMNKSTTFSEFILEYEEVIEQMPKKQSVAHLSSMWKKLNNPEKAREAERKLECLLEEEEERRPRIF</sequence>
<evidence type="ECO:0000256" key="1">
    <source>
        <dbReference type="SAM" id="MobiDB-lite"/>
    </source>
</evidence>
<dbReference type="SMART" id="SM01265">
    <property type="entry name" value="Mab-21"/>
    <property type="match status" value="1"/>
</dbReference>
<dbReference type="GO" id="GO:0016579">
    <property type="term" value="P:protein deubiquitination"/>
    <property type="evidence" value="ECO:0007669"/>
    <property type="project" value="TreeGrafter"/>
</dbReference>
<name>A0A8S3U2X0_MYTED</name>
<dbReference type="PROSITE" id="PS50802">
    <property type="entry name" value="OTU"/>
    <property type="match status" value="1"/>
</dbReference>
<reference evidence="3" key="1">
    <citation type="submission" date="2021-03" db="EMBL/GenBank/DDBJ databases">
        <authorList>
            <person name="Bekaert M."/>
        </authorList>
    </citation>
    <scope>NUCLEOTIDE SEQUENCE</scope>
</reference>